<evidence type="ECO:0000256" key="5">
    <source>
        <dbReference type="ARBA" id="ARBA00023155"/>
    </source>
</evidence>
<evidence type="ECO:0000313" key="13">
    <source>
        <dbReference type="EMBL" id="KAJ8451286.1"/>
    </source>
</evidence>
<keyword evidence="6" id="KW-0804">Transcription</keyword>
<keyword evidence="5 8" id="KW-0371">Homeobox</keyword>
<dbReference type="AlphaFoldDB" id="A0A9Q1KUS5"/>
<dbReference type="InterPro" id="IPR050762">
    <property type="entry name" value="HD-ZIP_Homeobox_LZ_Class_II"/>
</dbReference>
<dbReference type="Proteomes" id="UP001153076">
    <property type="component" value="Unassembled WGS sequence"/>
</dbReference>
<feature type="DNA-binding region" description="Homeobox" evidence="8">
    <location>
        <begin position="101"/>
        <end position="160"/>
    </location>
</feature>
<sequence>MKNKYGCWGLSLSLKPPITHLDQKPMCKREPQFSTEMKPRPLVIDLEEAEIAKVSSPNSTISSTASGKRFGGSRGEKDANSDEDDGGNSGDFTGDNDRRTGERKKLRLSKEQITVLEQAFREHTTLNTKQKLALATQVNLRPRQVEVWFQNRRARTKLKQTEVDCENLRRFCETLLEDNRKLQKELQDIRVLKSSPDNQSLMMQANHIPTALAMCPSCKNVSISTSTTTTTAAAKTPVGDTSCYSTCVFHRPAAPKEALLVKYC</sequence>
<gene>
    <name evidence="13" type="ORF">Cgig2_014058</name>
</gene>
<evidence type="ECO:0000256" key="8">
    <source>
        <dbReference type="PROSITE-ProRule" id="PRU00108"/>
    </source>
</evidence>
<feature type="coiled-coil region" evidence="10">
    <location>
        <begin position="165"/>
        <end position="192"/>
    </location>
</feature>
<dbReference type="GO" id="GO:0043565">
    <property type="term" value="F:sequence-specific DNA binding"/>
    <property type="evidence" value="ECO:0007669"/>
    <property type="project" value="InterPro"/>
</dbReference>
<feature type="compositionally biased region" description="Low complexity" evidence="11">
    <location>
        <begin position="55"/>
        <end position="66"/>
    </location>
</feature>
<dbReference type="PROSITE" id="PS00027">
    <property type="entry name" value="HOMEOBOX_1"/>
    <property type="match status" value="1"/>
</dbReference>
<evidence type="ECO:0000313" key="14">
    <source>
        <dbReference type="Proteomes" id="UP001153076"/>
    </source>
</evidence>
<dbReference type="InterPro" id="IPR001356">
    <property type="entry name" value="HD"/>
</dbReference>
<name>A0A9Q1KUS5_9CARY</name>
<evidence type="ECO:0000256" key="11">
    <source>
        <dbReference type="SAM" id="MobiDB-lite"/>
    </source>
</evidence>
<dbReference type="InterPro" id="IPR009057">
    <property type="entry name" value="Homeodomain-like_sf"/>
</dbReference>
<evidence type="ECO:0000256" key="3">
    <source>
        <dbReference type="ARBA" id="ARBA00023015"/>
    </source>
</evidence>
<dbReference type="PANTHER" id="PTHR45714">
    <property type="entry name" value="HOMEOBOX-LEUCINE ZIPPER PROTEIN HAT14"/>
    <property type="match status" value="1"/>
</dbReference>
<comment type="similarity">
    <text evidence="2">Belongs to the HD-ZIP homeobox family. Class II subfamily.</text>
</comment>
<keyword evidence="7 8" id="KW-0539">Nucleus</keyword>
<evidence type="ECO:0000256" key="7">
    <source>
        <dbReference type="ARBA" id="ARBA00023242"/>
    </source>
</evidence>
<evidence type="ECO:0000256" key="4">
    <source>
        <dbReference type="ARBA" id="ARBA00023125"/>
    </source>
</evidence>
<dbReference type="GO" id="GO:0000981">
    <property type="term" value="F:DNA-binding transcription factor activity, RNA polymerase II-specific"/>
    <property type="evidence" value="ECO:0007669"/>
    <property type="project" value="InterPro"/>
</dbReference>
<keyword evidence="14" id="KW-1185">Reference proteome</keyword>
<feature type="region of interest" description="Disordered" evidence="11">
    <location>
        <begin position="53"/>
        <end position="105"/>
    </location>
</feature>
<keyword evidence="4 8" id="KW-0238">DNA-binding</keyword>
<keyword evidence="3" id="KW-0805">Transcription regulation</keyword>
<dbReference type="InterPro" id="IPR003106">
    <property type="entry name" value="Leu_zip_homeo"/>
</dbReference>
<dbReference type="SMART" id="SM00340">
    <property type="entry name" value="HALZ"/>
    <property type="match status" value="1"/>
</dbReference>
<evidence type="ECO:0000256" key="2">
    <source>
        <dbReference type="ARBA" id="ARBA00006074"/>
    </source>
</evidence>
<dbReference type="SUPFAM" id="SSF46689">
    <property type="entry name" value="Homeodomain-like"/>
    <property type="match status" value="1"/>
</dbReference>
<dbReference type="PANTHER" id="PTHR45714:SF16">
    <property type="entry name" value="HOMEOBOX-LEUCINE ZIPPER PROTEIN HAT2"/>
    <property type="match status" value="1"/>
</dbReference>
<dbReference type="Gene3D" id="1.10.10.60">
    <property type="entry name" value="Homeodomain-like"/>
    <property type="match status" value="1"/>
</dbReference>
<comment type="subcellular location">
    <subcellularLocation>
        <location evidence="1 8 9">Nucleus</location>
    </subcellularLocation>
</comment>
<dbReference type="EMBL" id="JAKOGI010000010">
    <property type="protein sequence ID" value="KAJ8451286.1"/>
    <property type="molecule type" value="Genomic_DNA"/>
</dbReference>
<keyword evidence="10" id="KW-0175">Coiled coil</keyword>
<dbReference type="SMART" id="SM00389">
    <property type="entry name" value="HOX"/>
    <property type="match status" value="1"/>
</dbReference>
<dbReference type="GO" id="GO:0005634">
    <property type="term" value="C:nucleus"/>
    <property type="evidence" value="ECO:0007669"/>
    <property type="project" value="UniProtKB-SubCell"/>
</dbReference>
<organism evidence="13 14">
    <name type="scientific">Carnegiea gigantea</name>
    <dbReference type="NCBI Taxonomy" id="171969"/>
    <lineage>
        <taxon>Eukaryota</taxon>
        <taxon>Viridiplantae</taxon>
        <taxon>Streptophyta</taxon>
        <taxon>Embryophyta</taxon>
        <taxon>Tracheophyta</taxon>
        <taxon>Spermatophyta</taxon>
        <taxon>Magnoliopsida</taxon>
        <taxon>eudicotyledons</taxon>
        <taxon>Gunneridae</taxon>
        <taxon>Pentapetalae</taxon>
        <taxon>Caryophyllales</taxon>
        <taxon>Cactineae</taxon>
        <taxon>Cactaceae</taxon>
        <taxon>Cactoideae</taxon>
        <taxon>Echinocereeae</taxon>
        <taxon>Carnegiea</taxon>
    </lineage>
</organism>
<reference evidence="13" key="1">
    <citation type="submission" date="2022-04" db="EMBL/GenBank/DDBJ databases">
        <title>Carnegiea gigantea Genome sequencing and assembly v2.</title>
        <authorList>
            <person name="Copetti D."/>
            <person name="Sanderson M.J."/>
            <person name="Burquez A."/>
            <person name="Wojciechowski M.F."/>
        </authorList>
    </citation>
    <scope>NUCLEOTIDE SEQUENCE</scope>
    <source>
        <strain evidence="13">SGP5-SGP5p</strain>
        <tissue evidence="13">Aerial part</tissue>
    </source>
</reference>
<proteinExistence type="inferred from homology"/>
<dbReference type="InterPro" id="IPR017970">
    <property type="entry name" value="Homeobox_CS"/>
</dbReference>
<accession>A0A9Q1KUS5</accession>
<comment type="caution">
    <text evidence="13">The sequence shown here is derived from an EMBL/GenBank/DDBJ whole genome shotgun (WGS) entry which is preliminary data.</text>
</comment>
<dbReference type="CDD" id="cd00086">
    <property type="entry name" value="homeodomain"/>
    <property type="match status" value="1"/>
</dbReference>
<evidence type="ECO:0000256" key="1">
    <source>
        <dbReference type="ARBA" id="ARBA00004123"/>
    </source>
</evidence>
<dbReference type="PROSITE" id="PS50071">
    <property type="entry name" value="HOMEOBOX_2"/>
    <property type="match status" value="1"/>
</dbReference>
<evidence type="ECO:0000259" key="12">
    <source>
        <dbReference type="PROSITE" id="PS50071"/>
    </source>
</evidence>
<evidence type="ECO:0000256" key="9">
    <source>
        <dbReference type="RuleBase" id="RU000682"/>
    </source>
</evidence>
<evidence type="ECO:0000256" key="10">
    <source>
        <dbReference type="SAM" id="Coils"/>
    </source>
</evidence>
<feature type="domain" description="Homeobox" evidence="12">
    <location>
        <begin position="99"/>
        <end position="159"/>
    </location>
</feature>
<evidence type="ECO:0000256" key="6">
    <source>
        <dbReference type="ARBA" id="ARBA00023163"/>
    </source>
</evidence>
<dbReference type="Pfam" id="PF00046">
    <property type="entry name" value="Homeodomain"/>
    <property type="match status" value="1"/>
</dbReference>
<dbReference type="OrthoDB" id="6159439at2759"/>
<protein>
    <recommendedName>
        <fullName evidence="12">Homeobox domain-containing protein</fullName>
    </recommendedName>
</protein>